<name>A0A069DV11_9CNID</name>
<dbReference type="EMBL" id="GBGP01000039">
    <property type="protein sequence ID" value="JAC85144.1"/>
    <property type="molecule type" value="mRNA"/>
</dbReference>
<sequence length="234" mass="28037">MSSTTQELKKKGFRSVVTFKESKHYLEKMEKSTLLKLLKKAWKKNKTMRDFIRKEVDEVKKDETWFKAPAQKVMLKSNWGVPLVASENSVEFLRFPTNDICLGKFNGEAVSYYWLPMWHDWDDETLVLSKTRLDDDSVQYKEKYYVTFEKTVSGKKERLRIEPALERFEPNSEDQEREQFRKDSYFAYREERKDGRWFVPLENMPEEYGVAREELREICEIFAPINEDEDSDSD</sequence>
<proteinExistence type="evidence at transcript level"/>
<organism evidence="1">
    <name type="scientific">Clytia hemisphaerica</name>
    <dbReference type="NCBI Taxonomy" id="252671"/>
    <lineage>
        <taxon>Eukaryota</taxon>
        <taxon>Metazoa</taxon>
        <taxon>Cnidaria</taxon>
        <taxon>Hydrozoa</taxon>
        <taxon>Hydroidolina</taxon>
        <taxon>Leptothecata</taxon>
        <taxon>Obeliida</taxon>
        <taxon>Clytiidae</taxon>
        <taxon>Clytia</taxon>
    </lineage>
</organism>
<reference evidence="1" key="1">
    <citation type="journal article" date="2014" name="PLoS Genet.">
        <title>Differential Responses to Wnt and PCP Disruption Predict Expression and Developmental Function of Conserved and Novel Genes in a Cnidarian.</title>
        <authorList>
            <person name="Lapebie P."/>
            <person name="Ruggiero A."/>
            <person name="Barreau C."/>
            <person name="Chevalier S."/>
            <person name="Chang P."/>
            <person name="Dru P."/>
            <person name="Houliston E."/>
            <person name="Momose T."/>
        </authorList>
    </citation>
    <scope>NUCLEOTIDE SEQUENCE</scope>
</reference>
<dbReference type="AlphaFoldDB" id="A0A069DV11"/>
<protein>
    <submittedName>
        <fullName evidence="1">Putative cnidarian restricted protein</fullName>
    </submittedName>
</protein>
<accession>A0A069DV11</accession>
<evidence type="ECO:0000313" key="1">
    <source>
        <dbReference type="EMBL" id="JAC85144.1"/>
    </source>
</evidence>